<dbReference type="InterPro" id="IPR013078">
    <property type="entry name" value="His_Pase_superF_clade-1"/>
</dbReference>
<feature type="binding site" evidence="2">
    <location>
        <position position="113"/>
    </location>
    <ligand>
        <name>substrate</name>
    </ligand>
</feature>
<dbReference type="SUPFAM" id="SSF53254">
    <property type="entry name" value="Phosphoglycerate mutase-like"/>
    <property type="match status" value="1"/>
</dbReference>
<dbReference type="InterPro" id="IPR029033">
    <property type="entry name" value="His_PPase_superfam"/>
</dbReference>
<dbReference type="CDD" id="cd07067">
    <property type="entry name" value="HP_PGM_like"/>
    <property type="match status" value="1"/>
</dbReference>
<gene>
    <name evidence="3" type="ORF">CYCCA115_LOCUS1537</name>
</gene>
<feature type="active site" description="Tele-phosphohistidine intermediate" evidence="1">
    <location>
        <position position="58"/>
    </location>
</feature>
<evidence type="ECO:0000313" key="4">
    <source>
        <dbReference type="Proteomes" id="UP001295423"/>
    </source>
</evidence>
<feature type="active site" description="Proton donor/acceptor" evidence="1">
    <location>
        <position position="144"/>
    </location>
</feature>
<dbReference type="GO" id="GO:0003824">
    <property type="term" value="F:catalytic activity"/>
    <property type="evidence" value="ECO:0007669"/>
    <property type="project" value="InterPro"/>
</dbReference>
<dbReference type="Pfam" id="PF00300">
    <property type="entry name" value="His_Phos_1"/>
    <property type="match status" value="1"/>
</dbReference>
<evidence type="ECO:0000256" key="2">
    <source>
        <dbReference type="PIRSR" id="PIRSR613078-2"/>
    </source>
</evidence>
<reference evidence="3" key="1">
    <citation type="submission" date="2023-08" db="EMBL/GenBank/DDBJ databases">
        <authorList>
            <person name="Audoor S."/>
            <person name="Bilcke G."/>
        </authorList>
    </citation>
    <scope>NUCLEOTIDE SEQUENCE</scope>
</reference>
<dbReference type="EMBL" id="CAKOGP040000058">
    <property type="protein sequence ID" value="CAJ1928740.1"/>
    <property type="molecule type" value="Genomic_DNA"/>
</dbReference>
<dbReference type="InterPro" id="IPR001345">
    <property type="entry name" value="PG/BPGM_mutase_AS"/>
</dbReference>
<keyword evidence="4" id="KW-1185">Reference proteome</keyword>
<accession>A0AAD2CEJ1</accession>
<dbReference type="Gene3D" id="3.40.50.1240">
    <property type="entry name" value="Phosphoglycerate mutase-like"/>
    <property type="match status" value="1"/>
</dbReference>
<evidence type="ECO:0000313" key="3">
    <source>
        <dbReference type="EMBL" id="CAJ1928740.1"/>
    </source>
</evidence>
<evidence type="ECO:0000256" key="1">
    <source>
        <dbReference type="PIRSR" id="PIRSR613078-1"/>
    </source>
</evidence>
<dbReference type="SMART" id="SM00855">
    <property type="entry name" value="PGAM"/>
    <property type="match status" value="1"/>
</dbReference>
<proteinExistence type="predicted"/>
<feature type="binding site" evidence="2">
    <location>
        <begin position="57"/>
        <end position="64"/>
    </location>
    <ligand>
        <name>substrate</name>
    </ligand>
</feature>
<dbReference type="InterPro" id="IPR052765">
    <property type="entry name" value="PGM-Related"/>
</dbReference>
<protein>
    <submittedName>
        <fullName evidence="3">Uncharacterized protein</fullName>
    </submittedName>
</protein>
<dbReference type="PANTHER" id="PTHR46192">
    <property type="entry name" value="BROAD-RANGE ACID PHOSPHATASE DET1"/>
    <property type="match status" value="1"/>
</dbReference>
<comment type="caution">
    <text evidence="3">The sequence shown here is derived from an EMBL/GenBank/DDBJ whole genome shotgun (WGS) entry which is preliminary data.</text>
</comment>
<feature type="binding site" evidence="2">
    <location>
        <position position="155"/>
    </location>
    <ligand>
        <name>substrate</name>
    </ligand>
</feature>
<dbReference type="Proteomes" id="UP001295423">
    <property type="component" value="Unassembled WGS sequence"/>
</dbReference>
<name>A0AAD2CEJ1_9STRA</name>
<dbReference type="AlphaFoldDB" id="A0AAD2CEJ1"/>
<organism evidence="3 4">
    <name type="scientific">Cylindrotheca closterium</name>
    <dbReference type="NCBI Taxonomy" id="2856"/>
    <lineage>
        <taxon>Eukaryota</taxon>
        <taxon>Sar</taxon>
        <taxon>Stramenopiles</taxon>
        <taxon>Ochrophyta</taxon>
        <taxon>Bacillariophyta</taxon>
        <taxon>Bacillariophyceae</taxon>
        <taxon>Bacillariophycidae</taxon>
        <taxon>Bacillariales</taxon>
        <taxon>Bacillariaceae</taxon>
        <taxon>Cylindrotheca</taxon>
    </lineage>
</organism>
<sequence length="302" mass="34871">MAFRRSIISLVKNNQISAFRTSLIDEASSSTIRLIHTHNSNIRAELFKLPRRIILIRHGESLGNVDDTSYASIPDWKIPLTRRGERQAAHAGEELHNLIKGERLFTYCSPYKRTIETWDIMKESLKEKDDVTLVGTREEPRIAEQQFGNFQNPKKVRTAKVERRTFGRFFFRFPNGEAGLDVYNRASSFLATLSRDLQWLEANSVPMEDLNILIVTHGLTLRLLLMRYFQLTVDEFENSYNSQNAKLVIMDRLVREDNSEFFRLDDTSTEALNLKGEVSSEKPVYWRGSALDVDPYNDASDS</sequence>
<dbReference type="PROSITE" id="PS00175">
    <property type="entry name" value="PG_MUTASE"/>
    <property type="match status" value="1"/>
</dbReference>